<comment type="caution">
    <text evidence="1">The sequence shown here is derived from an EMBL/GenBank/DDBJ whole genome shotgun (WGS) entry which is preliminary data.</text>
</comment>
<gene>
    <name evidence="1" type="ORF">E5357_02195</name>
</gene>
<protein>
    <submittedName>
        <fullName evidence="1">DUF2344 domain-containing protein</fullName>
    </submittedName>
</protein>
<name>A0AC61R2Y5_9FIRM</name>
<sequence>MKIRIKFSKHGVMKFIGHLDIMRYFQKAIRRAEIPIRFTEGFSPHMVMSFASPLGVGLTSDGEYMDIEVNETISSKEAVRRLNQVMVEGMQVLSYRKIPEGKASNAMSLVAFADYTVTFREGKEPCTGWKERLSEFASLPAILILKKSKKSEKEVDIRPMIQELHLQENGKIFMRLSSGSASNLKPELVMEAFTAYLGSEQEPYSLLVNRVDLYDEHMISLEELGEEIGE</sequence>
<keyword evidence="2" id="KW-1185">Reference proteome</keyword>
<accession>A0AC61R2Y5</accession>
<evidence type="ECO:0000313" key="1">
    <source>
        <dbReference type="EMBL" id="TGY00335.1"/>
    </source>
</evidence>
<evidence type="ECO:0000313" key="2">
    <source>
        <dbReference type="Proteomes" id="UP000307720"/>
    </source>
</evidence>
<reference evidence="1" key="1">
    <citation type="submission" date="2019-04" db="EMBL/GenBank/DDBJ databases">
        <title>Microbes associate with the intestines of laboratory mice.</title>
        <authorList>
            <person name="Navarre W."/>
            <person name="Wong E."/>
            <person name="Huang K."/>
            <person name="Tropini C."/>
            <person name="Ng K."/>
            <person name="Yu B."/>
        </authorList>
    </citation>
    <scope>NUCLEOTIDE SEQUENCE</scope>
    <source>
        <strain evidence="1">NM72_1-8</strain>
    </source>
</reference>
<organism evidence="1 2">
    <name type="scientific">Hominisplanchenecus murintestinalis</name>
    <dbReference type="NCBI Taxonomy" id="2941517"/>
    <lineage>
        <taxon>Bacteria</taxon>
        <taxon>Bacillati</taxon>
        <taxon>Bacillota</taxon>
        <taxon>Clostridia</taxon>
        <taxon>Lachnospirales</taxon>
        <taxon>Lachnospiraceae</taxon>
        <taxon>Hominisplanchenecus</taxon>
    </lineage>
</organism>
<proteinExistence type="predicted"/>
<dbReference type="EMBL" id="SRZB01000002">
    <property type="protein sequence ID" value="TGY00335.1"/>
    <property type="molecule type" value="Genomic_DNA"/>
</dbReference>
<dbReference type="Proteomes" id="UP000307720">
    <property type="component" value="Unassembled WGS sequence"/>
</dbReference>